<organism evidence="1 2">
    <name type="scientific">Corchorus olitorius</name>
    <dbReference type="NCBI Taxonomy" id="93759"/>
    <lineage>
        <taxon>Eukaryota</taxon>
        <taxon>Viridiplantae</taxon>
        <taxon>Streptophyta</taxon>
        <taxon>Embryophyta</taxon>
        <taxon>Tracheophyta</taxon>
        <taxon>Spermatophyta</taxon>
        <taxon>Magnoliopsida</taxon>
        <taxon>eudicotyledons</taxon>
        <taxon>Gunneridae</taxon>
        <taxon>Pentapetalae</taxon>
        <taxon>rosids</taxon>
        <taxon>malvids</taxon>
        <taxon>Malvales</taxon>
        <taxon>Malvaceae</taxon>
        <taxon>Grewioideae</taxon>
        <taxon>Apeibeae</taxon>
        <taxon>Corchorus</taxon>
    </lineage>
</organism>
<name>A0A1R3IDP3_9ROSI</name>
<dbReference type="AlphaFoldDB" id="A0A1R3IDP3"/>
<protein>
    <submittedName>
        <fullName evidence="1">Uncharacterized protein</fullName>
    </submittedName>
</protein>
<dbReference type="EMBL" id="AWUE01018411">
    <property type="protein sequence ID" value="OMO80631.1"/>
    <property type="molecule type" value="Genomic_DNA"/>
</dbReference>
<sequence>MEGSKVTMILTAYTSIPAVVAIRATIMRKDLRAIAPSPMDNAGAALGTVPRAA</sequence>
<comment type="caution">
    <text evidence="1">The sequence shown here is derived from an EMBL/GenBank/DDBJ whole genome shotgun (WGS) entry which is preliminary data.</text>
</comment>
<evidence type="ECO:0000313" key="2">
    <source>
        <dbReference type="Proteomes" id="UP000187203"/>
    </source>
</evidence>
<accession>A0A1R3IDP3</accession>
<dbReference type="Proteomes" id="UP000187203">
    <property type="component" value="Unassembled WGS sequence"/>
</dbReference>
<reference evidence="2" key="1">
    <citation type="submission" date="2013-09" db="EMBL/GenBank/DDBJ databases">
        <title>Corchorus olitorius genome sequencing.</title>
        <authorList>
            <person name="Alam M."/>
            <person name="Haque M.S."/>
            <person name="Islam M.S."/>
            <person name="Emdad E.M."/>
            <person name="Islam M.M."/>
            <person name="Ahmed B."/>
            <person name="Halim A."/>
            <person name="Hossen Q.M.M."/>
            <person name="Hossain M.Z."/>
            <person name="Ahmed R."/>
            <person name="Khan M.M."/>
            <person name="Islam R."/>
            <person name="Rashid M.M."/>
            <person name="Khan S.A."/>
            <person name="Rahman M.S."/>
            <person name="Alam M."/>
            <person name="Yahiya A.S."/>
            <person name="Khan M.S."/>
            <person name="Azam M.S."/>
            <person name="Haque T."/>
            <person name="Lashkar M.Z.H."/>
            <person name="Akhand A.I."/>
            <person name="Morshed G."/>
            <person name="Roy S."/>
            <person name="Uddin K.S."/>
            <person name="Rabeya T."/>
            <person name="Hossain A.S."/>
            <person name="Chowdhury A."/>
            <person name="Snigdha A.R."/>
            <person name="Mortoza M.S."/>
            <person name="Matin S.A."/>
            <person name="Hoque S.M.E."/>
            <person name="Islam M.K."/>
            <person name="Roy D.K."/>
            <person name="Haider R."/>
            <person name="Moosa M.M."/>
            <person name="Elias S.M."/>
            <person name="Hasan A.M."/>
            <person name="Jahan S."/>
            <person name="Shafiuddin M."/>
            <person name="Mahmood N."/>
            <person name="Shommy N.S."/>
        </authorList>
    </citation>
    <scope>NUCLEOTIDE SEQUENCE [LARGE SCALE GENOMIC DNA]</scope>
    <source>
        <strain evidence="2">cv. O-4</strain>
    </source>
</reference>
<evidence type="ECO:0000313" key="1">
    <source>
        <dbReference type="EMBL" id="OMO80631.1"/>
    </source>
</evidence>
<proteinExistence type="predicted"/>
<keyword evidence="2" id="KW-1185">Reference proteome</keyword>
<gene>
    <name evidence="1" type="ORF">COLO4_24017</name>
</gene>